<evidence type="ECO:0000313" key="4">
    <source>
        <dbReference type="EMBL" id="AZT02444.1"/>
    </source>
</evidence>
<dbReference type="AlphaFoldDB" id="A0A3Q9L993"/>
<comment type="similarity">
    <text evidence="1 2">Belongs to the ArsC family.</text>
</comment>
<evidence type="ECO:0000313" key="6">
    <source>
        <dbReference type="EMBL" id="AZT27695.1"/>
    </source>
</evidence>
<dbReference type="PROSITE" id="PS51353">
    <property type="entry name" value="ARSC"/>
    <property type="match status" value="1"/>
</dbReference>
<dbReference type="SUPFAM" id="SSF52833">
    <property type="entry name" value="Thioredoxin-like"/>
    <property type="match status" value="1"/>
</dbReference>
<dbReference type="Gene3D" id="3.40.30.10">
    <property type="entry name" value="Glutaredoxin"/>
    <property type="match status" value="1"/>
</dbReference>
<dbReference type="InterPro" id="IPR006660">
    <property type="entry name" value="Arsenate_reductase-like"/>
</dbReference>
<reference evidence="4" key="1">
    <citation type="submission" date="2018-12" db="EMBL/GenBank/DDBJ databases">
        <title>Complete genome sequences of twenty non-typhoidal Salmonella isolates from Rwanda.</title>
        <authorList>
            <person name="Byukusenge M."/>
            <person name="Li L."/>
            <person name="Subhashinie K."/>
            <person name="Nzayirambaho M."/>
            <person name="Kuchipudi S.V."/>
            <person name="Jayarao B.M."/>
        </authorList>
    </citation>
    <scope>NUCLEOTIDE SEQUENCE</scope>
    <source>
        <strain evidence="6">RSE02</strain>
        <strain evidence="5">RSE08</strain>
        <strain evidence="3">RSE28</strain>
        <strain evidence="4">RSE29</strain>
    </source>
</reference>
<dbReference type="EMBL" id="CP034706">
    <property type="protein sequence ID" value="AZS94241.1"/>
    <property type="molecule type" value="Genomic_DNA"/>
</dbReference>
<evidence type="ECO:0000256" key="2">
    <source>
        <dbReference type="PROSITE-ProRule" id="PRU01282"/>
    </source>
</evidence>
<evidence type="ECO:0000313" key="5">
    <source>
        <dbReference type="EMBL" id="AZT10785.1"/>
    </source>
</evidence>
<protein>
    <submittedName>
        <fullName evidence="4">Arsenate reductase</fullName>
    </submittedName>
</protein>
<evidence type="ECO:0000256" key="1">
    <source>
        <dbReference type="ARBA" id="ARBA00007198"/>
    </source>
</evidence>
<accession>A0A3Q9L993</accession>
<name>A0A3Q9L993_SALET</name>
<proteinExistence type="inferred from homology"/>
<dbReference type="InterPro" id="IPR036249">
    <property type="entry name" value="Thioredoxin-like_sf"/>
</dbReference>
<dbReference type="EMBL" id="CP034722">
    <property type="protein sequence ID" value="AZT27695.1"/>
    <property type="molecule type" value="Genomic_DNA"/>
</dbReference>
<evidence type="ECO:0000313" key="3">
    <source>
        <dbReference type="EMBL" id="AZS94241.1"/>
    </source>
</evidence>
<gene>
    <name evidence="6" type="ORF">ELZ69_04155</name>
    <name evidence="5" type="ORF">ELZ75_04165</name>
    <name evidence="3" type="ORF">ELZ95_04175</name>
    <name evidence="4" type="ORF">ELZ96_04165</name>
</gene>
<dbReference type="EMBL" id="CP034705">
    <property type="protein sequence ID" value="AZT02444.1"/>
    <property type="molecule type" value="Genomic_DNA"/>
</dbReference>
<dbReference type="EMBL" id="CP034718">
    <property type="protein sequence ID" value="AZT10785.1"/>
    <property type="molecule type" value="Genomic_DNA"/>
</dbReference>
<sequence>MLQYPILINRPIEVTPLGTRLCRPSEVVLDILPDAQKGAFTKEDGEKAVDDAGQRVK</sequence>
<organism evidence="4">
    <name type="scientific">Salmonella enterica subsp. enterica serovar Moero</name>
    <dbReference type="NCBI Taxonomy" id="2500154"/>
    <lineage>
        <taxon>Bacteria</taxon>
        <taxon>Pseudomonadati</taxon>
        <taxon>Pseudomonadota</taxon>
        <taxon>Gammaproteobacteria</taxon>
        <taxon>Enterobacterales</taxon>
        <taxon>Enterobacteriaceae</taxon>
        <taxon>Salmonella</taxon>
    </lineage>
</organism>